<protein>
    <submittedName>
        <fullName evidence="1">Uncharacterized protein</fullName>
    </submittedName>
</protein>
<gene>
    <name evidence="1" type="ORF">E4P82_01585</name>
</gene>
<dbReference type="EMBL" id="SPMZ01000005">
    <property type="protein sequence ID" value="NMQ18002.1"/>
    <property type="molecule type" value="Genomic_DNA"/>
</dbReference>
<evidence type="ECO:0000313" key="1">
    <source>
        <dbReference type="EMBL" id="NMQ18002.1"/>
    </source>
</evidence>
<sequence length="112" mass="12314">MGQVAMIQRSGCSNPCPILIDRWNSGDRLGVVEVEEAVGREDLGENGYGLIECAGSEHAPWRFGRTVVARPSILWWFGCLSAVFAANQVESGRFEFERLTLKTLAKVASGRK</sequence>
<reference evidence="1 2" key="1">
    <citation type="submission" date="2019-03" db="EMBL/GenBank/DDBJ databases">
        <title>Metabolic reconstructions from genomes of highly enriched 'Candidatus Accumulibacter' and 'Candidatus Competibacter' bioreactor populations.</title>
        <authorList>
            <person name="Annavajhala M.K."/>
            <person name="Welles L."/>
            <person name="Abbas B."/>
            <person name="Sorokin D."/>
            <person name="Park H."/>
            <person name="Van Loosdrecht M."/>
            <person name="Chandran K."/>
        </authorList>
    </citation>
    <scope>NUCLEOTIDE SEQUENCE [LARGE SCALE GENOMIC DNA]</scope>
    <source>
        <strain evidence="1 2">SBR_G</strain>
    </source>
</reference>
<name>A0ABX1TH45_9GAMM</name>
<dbReference type="Proteomes" id="UP000760480">
    <property type="component" value="Unassembled WGS sequence"/>
</dbReference>
<organism evidence="1 2">
    <name type="scientific">Candidatus Competibacter phosphatis</name>
    <dbReference type="NCBI Taxonomy" id="221280"/>
    <lineage>
        <taxon>Bacteria</taxon>
        <taxon>Pseudomonadati</taxon>
        <taxon>Pseudomonadota</taxon>
        <taxon>Gammaproteobacteria</taxon>
        <taxon>Candidatus Competibacteraceae</taxon>
        <taxon>Candidatus Competibacter</taxon>
    </lineage>
</organism>
<accession>A0ABX1TH45</accession>
<dbReference type="RefSeq" id="WP_169247258.1">
    <property type="nucleotide sequence ID" value="NZ_SPMZ01000005.1"/>
</dbReference>
<proteinExistence type="predicted"/>
<comment type="caution">
    <text evidence="1">The sequence shown here is derived from an EMBL/GenBank/DDBJ whole genome shotgun (WGS) entry which is preliminary data.</text>
</comment>
<keyword evidence="2" id="KW-1185">Reference proteome</keyword>
<evidence type="ECO:0000313" key="2">
    <source>
        <dbReference type="Proteomes" id="UP000760480"/>
    </source>
</evidence>